<evidence type="ECO:0000256" key="2">
    <source>
        <dbReference type="ARBA" id="ARBA00022574"/>
    </source>
</evidence>
<evidence type="ECO:0000256" key="3">
    <source>
        <dbReference type="ARBA" id="ARBA00022737"/>
    </source>
</evidence>
<dbReference type="InterPro" id="IPR001680">
    <property type="entry name" value="WD40_rpt"/>
</dbReference>
<reference evidence="8" key="1">
    <citation type="submission" date="2024-06" db="EMBL/GenBank/DDBJ databases">
        <authorList>
            <person name="Ryan C."/>
        </authorList>
    </citation>
    <scope>NUCLEOTIDE SEQUENCE [LARGE SCALE GENOMIC DNA]</scope>
</reference>
<evidence type="ECO:0000313" key="8">
    <source>
        <dbReference type="Proteomes" id="UP001497457"/>
    </source>
</evidence>
<evidence type="ECO:0000259" key="6">
    <source>
        <dbReference type="Pfam" id="PF12265"/>
    </source>
</evidence>
<feature type="domain" description="Histone-binding protein RBBP4-like N-terminal" evidence="6">
    <location>
        <begin position="77"/>
        <end position="144"/>
    </location>
</feature>
<reference evidence="7 8" key="2">
    <citation type="submission" date="2024-10" db="EMBL/GenBank/DDBJ databases">
        <authorList>
            <person name="Ryan C."/>
        </authorList>
    </citation>
    <scope>NUCLEOTIDE SEQUENCE [LARGE SCALE GENOMIC DNA]</scope>
</reference>
<proteinExistence type="inferred from homology"/>
<dbReference type="Pfam" id="PF12265">
    <property type="entry name" value="CAF1C_H4-bd"/>
    <property type="match status" value="1"/>
</dbReference>
<dbReference type="Pfam" id="PF00400">
    <property type="entry name" value="WD40"/>
    <property type="match status" value="3"/>
</dbReference>
<evidence type="ECO:0000256" key="1">
    <source>
        <dbReference type="ARBA" id="ARBA00009341"/>
    </source>
</evidence>
<dbReference type="PANTHER" id="PTHR45903:SF1">
    <property type="entry name" value="GLUTAMATE-RICH WD REPEAT-CONTAINING PROTEIN 1"/>
    <property type="match status" value="1"/>
</dbReference>
<dbReference type="Proteomes" id="UP001497457">
    <property type="component" value="Chromosome 15b"/>
</dbReference>
<dbReference type="PANTHER" id="PTHR45903">
    <property type="entry name" value="GLUTAMATE-RICH WD REPEAT-CONTAINING PROTEIN 1"/>
    <property type="match status" value="1"/>
</dbReference>
<keyword evidence="3" id="KW-0677">Repeat</keyword>
<dbReference type="SMART" id="SM00320">
    <property type="entry name" value="WD40"/>
    <property type="match status" value="5"/>
</dbReference>
<dbReference type="PROSITE" id="PS50294">
    <property type="entry name" value="WD_REPEATS_REGION"/>
    <property type="match status" value="2"/>
</dbReference>
<comment type="similarity">
    <text evidence="1">Belongs to the WD repeat RBAP46/RBAP48/MSI1 family.</text>
</comment>
<feature type="region of interest" description="Disordered" evidence="5">
    <location>
        <begin position="149"/>
        <end position="173"/>
    </location>
</feature>
<evidence type="ECO:0000256" key="5">
    <source>
        <dbReference type="SAM" id="MobiDB-lite"/>
    </source>
</evidence>
<protein>
    <recommendedName>
        <fullName evidence="6">Histone-binding protein RBBP4-like N-terminal domain-containing protein</fullName>
    </recommendedName>
</protein>
<gene>
    <name evidence="7" type="ORF">URODEC1_LOCUS27633</name>
</gene>
<evidence type="ECO:0000313" key="7">
    <source>
        <dbReference type="EMBL" id="CAL4932438.1"/>
    </source>
</evidence>
<dbReference type="InterPro" id="IPR036322">
    <property type="entry name" value="WD40_repeat_dom_sf"/>
</dbReference>
<feature type="repeat" description="WD" evidence="4">
    <location>
        <begin position="328"/>
        <end position="361"/>
    </location>
</feature>
<accession>A0ABC8XWE8</accession>
<dbReference type="AlphaFoldDB" id="A0ABC8XWE8"/>
<name>A0ABC8XWE8_9POAL</name>
<sequence length="484" mass="53929">MGRIKRSSKKKAKSQKKVPADTHHCLSFVFRTTDSSLFSHPNFCIPLQKQLGGEASSSSSAPAKVWQPGVDALEDGEELQYDPTAYNYFHRFVNAGWPYLSFDVVRDHLGLVRSEFPHTLYGVAGTQSLEGAPNYVAIFMLSNIKGKMRKPDGESDMDGYSSSDEEEQDTKNSMHLKKVAHAGCVNRIRSMTQKPHICATWGETGHVQVWDFSSFLNSLADSGMDDQIIHKLVPLKVFSGHEKEGFAIDWSPVVTGRLVSGDFNKCIHLWEPTSSNWNIDANPFVGHSKSIEDLQWSPTEANMFASCSADKTIAIWDIRTGKEPCLSIKAHNSDVNVISWNRFASNLIASGSDDGSVSIHDHRLIKEGKDPLVGHFKYHKKAITSIEWSPFEASTLAVSSEDHQLTIWDLAVERDAEGEAEFEAKMEDQAKAPEDLPPQLLFIHQGQKHWKEVHWHPQIPGMIVATGIDGLDVLMPSNLASTLY</sequence>
<dbReference type="SUPFAM" id="SSF50978">
    <property type="entry name" value="WD40 repeat-like"/>
    <property type="match status" value="1"/>
</dbReference>
<dbReference type="InterPro" id="IPR051972">
    <property type="entry name" value="Glutamate-rich_WD_repeat"/>
</dbReference>
<keyword evidence="2 4" id="KW-0853">WD repeat</keyword>
<evidence type="ECO:0000256" key="4">
    <source>
        <dbReference type="PROSITE-ProRule" id="PRU00221"/>
    </source>
</evidence>
<feature type="repeat" description="WD" evidence="4">
    <location>
        <begin position="284"/>
        <end position="322"/>
    </location>
</feature>
<dbReference type="Gene3D" id="2.130.10.10">
    <property type="entry name" value="YVTN repeat-like/Quinoprotein amine dehydrogenase"/>
    <property type="match status" value="1"/>
</dbReference>
<keyword evidence="8" id="KW-1185">Reference proteome</keyword>
<organism evidence="7 8">
    <name type="scientific">Urochloa decumbens</name>
    <dbReference type="NCBI Taxonomy" id="240449"/>
    <lineage>
        <taxon>Eukaryota</taxon>
        <taxon>Viridiplantae</taxon>
        <taxon>Streptophyta</taxon>
        <taxon>Embryophyta</taxon>
        <taxon>Tracheophyta</taxon>
        <taxon>Spermatophyta</taxon>
        <taxon>Magnoliopsida</taxon>
        <taxon>Liliopsida</taxon>
        <taxon>Poales</taxon>
        <taxon>Poaceae</taxon>
        <taxon>PACMAD clade</taxon>
        <taxon>Panicoideae</taxon>
        <taxon>Panicodae</taxon>
        <taxon>Paniceae</taxon>
        <taxon>Melinidinae</taxon>
        <taxon>Urochloa</taxon>
    </lineage>
</organism>
<dbReference type="EMBL" id="OZ075125">
    <property type="protein sequence ID" value="CAL4932438.1"/>
    <property type="molecule type" value="Genomic_DNA"/>
</dbReference>
<feature type="repeat" description="WD" evidence="4">
    <location>
        <begin position="376"/>
        <end position="410"/>
    </location>
</feature>
<dbReference type="InterPro" id="IPR015943">
    <property type="entry name" value="WD40/YVTN_repeat-like_dom_sf"/>
</dbReference>
<dbReference type="PROSITE" id="PS50082">
    <property type="entry name" value="WD_REPEATS_2"/>
    <property type="match status" value="3"/>
</dbReference>
<dbReference type="InterPro" id="IPR022052">
    <property type="entry name" value="Histone-bd_RBBP4-like_N"/>
</dbReference>